<proteinExistence type="predicted"/>
<accession>A0AA40BXA5</accession>
<dbReference type="EMBL" id="JAULSU010000005">
    <property type="protein sequence ID" value="KAK0616987.1"/>
    <property type="molecule type" value="Genomic_DNA"/>
</dbReference>
<feature type="signal peptide" evidence="2">
    <location>
        <begin position="1"/>
        <end position="24"/>
    </location>
</feature>
<feature type="transmembrane region" description="Helical" evidence="1">
    <location>
        <begin position="231"/>
        <end position="251"/>
    </location>
</feature>
<dbReference type="Proteomes" id="UP001175000">
    <property type="component" value="Unassembled WGS sequence"/>
</dbReference>
<name>A0AA40BXA5_9PEZI</name>
<evidence type="ECO:0000313" key="3">
    <source>
        <dbReference type="EMBL" id="KAK0616987.1"/>
    </source>
</evidence>
<evidence type="ECO:0000256" key="2">
    <source>
        <dbReference type="SAM" id="SignalP"/>
    </source>
</evidence>
<keyword evidence="4" id="KW-1185">Reference proteome</keyword>
<sequence length="320" mass="35342">MPKKWGWNALLVPLLVILNGGMLAVELVMLRAGSGSLNNPQKEPSYYPGWYAVIIDTNDYQSSQNDPPGLPDRNDASKRKDFFSLYPSLYCSGEKREHPGHDNRGNKFYSYEVDSCSPWGQQFDLQGVWRDYGVDLAQANYNGQNPRIIWGSLMTSALTTALSATLKLLGIWFFYAKAASVVLSWVSLACLCATGGASQMLVGNLVGGLHELKVGGTGRISAQSGPIHTRASWILAAISLATALIETFMLHREYRQRRSQKHFESPTLGHGHGHGRKHVYQHLADEGHGGKDESRIELITGYASSSHAAQNTAYEPMRHH</sequence>
<dbReference type="AlphaFoldDB" id="A0AA40BXA5"/>
<keyword evidence="1" id="KW-1133">Transmembrane helix</keyword>
<organism evidence="3 4">
    <name type="scientific">Immersiella caudata</name>
    <dbReference type="NCBI Taxonomy" id="314043"/>
    <lineage>
        <taxon>Eukaryota</taxon>
        <taxon>Fungi</taxon>
        <taxon>Dikarya</taxon>
        <taxon>Ascomycota</taxon>
        <taxon>Pezizomycotina</taxon>
        <taxon>Sordariomycetes</taxon>
        <taxon>Sordariomycetidae</taxon>
        <taxon>Sordariales</taxon>
        <taxon>Lasiosphaeriaceae</taxon>
        <taxon>Immersiella</taxon>
    </lineage>
</organism>
<feature type="chain" id="PRO_5041225048" evidence="2">
    <location>
        <begin position="25"/>
        <end position="320"/>
    </location>
</feature>
<comment type="caution">
    <text evidence="3">The sequence shown here is derived from an EMBL/GenBank/DDBJ whole genome shotgun (WGS) entry which is preliminary data.</text>
</comment>
<evidence type="ECO:0000256" key="1">
    <source>
        <dbReference type="SAM" id="Phobius"/>
    </source>
</evidence>
<reference evidence="3" key="1">
    <citation type="submission" date="2023-06" db="EMBL/GenBank/DDBJ databases">
        <title>Genome-scale phylogeny and comparative genomics of the fungal order Sordariales.</title>
        <authorList>
            <consortium name="Lawrence Berkeley National Laboratory"/>
            <person name="Hensen N."/>
            <person name="Bonometti L."/>
            <person name="Westerberg I."/>
            <person name="Brannstrom I.O."/>
            <person name="Guillou S."/>
            <person name="Cros-Aarteil S."/>
            <person name="Calhoun S."/>
            <person name="Haridas S."/>
            <person name="Kuo A."/>
            <person name="Mondo S."/>
            <person name="Pangilinan J."/>
            <person name="Riley R."/>
            <person name="Labutti K."/>
            <person name="Andreopoulos B."/>
            <person name="Lipzen A."/>
            <person name="Chen C."/>
            <person name="Yanf M."/>
            <person name="Daum C."/>
            <person name="Ng V."/>
            <person name="Clum A."/>
            <person name="Steindorff A."/>
            <person name="Ohm R."/>
            <person name="Martin F."/>
            <person name="Silar P."/>
            <person name="Natvig D."/>
            <person name="Lalanne C."/>
            <person name="Gautier V."/>
            <person name="Ament-Velasquez S.L."/>
            <person name="Kruys A."/>
            <person name="Hutchinson M.I."/>
            <person name="Powell A.J."/>
            <person name="Barry K."/>
            <person name="Miller A.N."/>
            <person name="Grigoriev I.V."/>
            <person name="Debuchy R."/>
            <person name="Gladieux P."/>
            <person name="Thoren M.H."/>
            <person name="Johannesson H."/>
        </authorList>
    </citation>
    <scope>NUCLEOTIDE SEQUENCE</scope>
    <source>
        <strain evidence="3">CBS 606.72</strain>
    </source>
</reference>
<gene>
    <name evidence="3" type="ORF">B0T14DRAFT_524126</name>
</gene>
<keyword evidence="1" id="KW-0812">Transmembrane</keyword>
<protein>
    <submittedName>
        <fullName evidence="3">Uncharacterized protein</fullName>
    </submittedName>
</protein>
<feature type="transmembrane region" description="Helical" evidence="1">
    <location>
        <begin position="148"/>
        <end position="175"/>
    </location>
</feature>
<evidence type="ECO:0000313" key="4">
    <source>
        <dbReference type="Proteomes" id="UP001175000"/>
    </source>
</evidence>
<feature type="transmembrane region" description="Helical" evidence="1">
    <location>
        <begin position="182"/>
        <end position="202"/>
    </location>
</feature>
<keyword evidence="1" id="KW-0472">Membrane</keyword>
<keyword evidence="2" id="KW-0732">Signal</keyword>